<keyword evidence="5" id="KW-1185">Reference proteome</keyword>
<dbReference type="EMBL" id="RSCL01000025">
    <property type="protein sequence ID" value="RUT00221.1"/>
    <property type="molecule type" value="Genomic_DNA"/>
</dbReference>
<dbReference type="PANTHER" id="PTHR32309">
    <property type="entry name" value="TYROSINE-PROTEIN KINASE"/>
    <property type="match status" value="1"/>
</dbReference>
<sequence>MLKSEKYSQMQMKTNAAQLNDADEGGLNLGQVGATLRRRALLIAGFTGVAAAGAVLKAESDPPIFQGQFEILTKPVTGESKAVANIPQTLGAQGVSSPETENVATTIKVLESPRLLAPIVKDLQAKYPDLTYKRLERYLNVTSVKPNILKVEYVDEDEQQVKDVLQALAKTYLDYSRAEQEEDVNEAIKFVQERITKGGLQQRVEDWQEKLRNLRRKNTLVEPAQKSQEVAALIASLNQQRIEARVQYEQMSTKYRDLQSELAQQPGQRAGNSLLSDNPRYQKILDQIQEADILIKKESARFTPENPTILTLQDKIDNLMPMLTAEEERVQRDYVSRINEIAARDEALRDKIKKAEAELKYLATVNRDYDYIQLQLKIATENYGQFVAKEQALQIEKAQKLQPWKPLDPQYTEVQKPAAIVDSAKRNLLLGGLLGLLLGTGAALVVDKLSNVFYTSKDVKDATYLPLLGSIPLRKELAVSLQDSGNQKPDIAAFFEVFRSLYTNILLLGSDTPIRSLVISSATPGDGKSTVAIYLALAAAAMGHRVLLVDANLRCPTLHKRVGVMNIQGLTDIIASDLDWSNVIERSPIENNLYVLSAGPIPPDPVRLLASQKMQDLMSDLQNSFDFVIYDTPPVLGFADANLLAANTNGMVLVAGLGKLKRTVFQQALEELQVSGTPVLGFIANKSKEAAPASYTYYQQYYKQRMSAERVEVEEMEESNSSIIHKIRGK</sequence>
<dbReference type="InterPro" id="IPR005702">
    <property type="entry name" value="Wzc-like_C"/>
</dbReference>
<keyword evidence="1" id="KW-0547">Nucleotide-binding</keyword>
<reference evidence="4" key="1">
    <citation type="submission" date="2018-12" db="EMBL/GenBank/DDBJ databases">
        <authorList>
            <person name="Will S."/>
            <person name="Neumann-Schaal M."/>
            <person name="Henke P."/>
        </authorList>
    </citation>
    <scope>NUCLEOTIDE SEQUENCE</scope>
    <source>
        <strain evidence="4">PCC 7102</strain>
    </source>
</reference>
<dbReference type="Pfam" id="PF10609">
    <property type="entry name" value="ParA"/>
    <property type="match status" value="1"/>
</dbReference>
<reference evidence="4" key="2">
    <citation type="journal article" date="2019" name="Genome Biol. Evol.">
        <title>Day and night: Metabolic profiles and evolutionary relationships of six axenic non-marine cyanobacteria.</title>
        <authorList>
            <person name="Will S.E."/>
            <person name="Henke P."/>
            <person name="Boedeker C."/>
            <person name="Huang S."/>
            <person name="Brinkmann H."/>
            <person name="Rohde M."/>
            <person name="Jarek M."/>
            <person name="Friedl T."/>
            <person name="Seufert S."/>
            <person name="Schumacher M."/>
            <person name="Overmann J."/>
            <person name="Neumann-Schaal M."/>
            <person name="Petersen J."/>
        </authorList>
    </citation>
    <scope>NUCLEOTIDE SEQUENCE [LARGE SCALE GENOMIC DNA]</scope>
    <source>
        <strain evidence="4">PCC 7102</strain>
    </source>
</reference>
<evidence type="ECO:0000256" key="1">
    <source>
        <dbReference type="ARBA" id="ARBA00022741"/>
    </source>
</evidence>
<organism evidence="4 5">
    <name type="scientific">Dulcicalothrix desertica PCC 7102</name>
    <dbReference type="NCBI Taxonomy" id="232991"/>
    <lineage>
        <taxon>Bacteria</taxon>
        <taxon>Bacillati</taxon>
        <taxon>Cyanobacteriota</taxon>
        <taxon>Cyanophyceae</taxon>
        <taxon>Nostocales</taxon>
        <taxon>Calotrichaceae</taxon>
        <taxon>Dulcicalothrix</taxon>
    </lineage>
</organism>
<dbReference type="GO" id="GO:0004713">
    <property type="term" value="F:protein tyrosine kinase activity"/>
    <property type="evidence" value="ECO:0007669"/>
    <property type="project" value="TreeGrafter"/>
</dbReference>
<protein>
    <submittedName>
        <fullName evidence="4">Succinoglycan transporter ExoP</fullName>
    </submittedName>
</protein>
<dbReference type="InterPro" id="IPR033756">
    <property type="entry name" value="YlxH/NBP35"/>
</dbReference>
<keyword evidence="3" id="KW-0175">Coiled coil</keyword>
<evidence type="ECO:0000313" key="5">
    <source>
        <dbReference type="Proteomes" id="UP000271624"/>
    </source>
</evidence>
<gene>
    <name evidence="4" type="ORF">DSM106972_076690</name>
</gene>
<dbReference type="Proteomes" id="UP000271624">
    <property type="component" value="Unassembled WGS sequence"/>
</dbReference>
<dbReference type="CDD" id="cd05387">
    <property type="entry name" value="BY-kinase"/>
    <property type="match status" value="1"/>
</dbReference>
<accession>A0A3S1CCQ4</accession>
<evidence type="ECO:0000256" key="3">
    <source>
        <dbReference type="SAM" id="Coils"/>
    </source>
</evidence>
<dbReference type="RefSeq" id="WP_127085747.1">
    <property type="nucleotide sequence ID" value="NZ_RSCL01000025.1"/>
</dbReference>
<dbReference type="InterPro" id="IPR027417">
    <property type="entry name" value="P-loop_NTPase"/>
</dbReference>
<dbReference type="GO" id="GO:0005886">
    <property type="term" value="C:plasma membrane"/>
    <property type="evidence" value="ECO:0007669"/>
    <property type="project" value="TreeGrafter"/>
</dbReference>
<dbReference type="GO" id="GO:0005524">
    <property type="term" value="F:ATP binding"/>
    <property type="evidence" value="ECO:0007669"/>
    <property type="project" value="UniProtKB-KW"/>
</dbReference>
<dbReference type="OrthoDB" id="580971at2"/>
<proteinExistence type="predicted"/>
<dbReference type="InterPro" id="IPR050445">
    <property type="entry name" value="Bact_polysacc_biosynth/exp"/>
</dbReference>
<dbReference type="PANTHER" id="PTHR32309:SF13">
    <property type="entry name" value="FERRIC ENTEROBACTIN TRANSPORT PROTEIN FEPE"/>
    <property type="match status" value="1"/>
</dbReference>
<dbReference type="Gene3D" id="3.40.50.300">
    <property type="entry name" value="P-loop containing nucleotide triphosphate hydrolases"/>
    <property type="match status" value="1"/>
</dbReference>
<evidence type="ECO:0000256" key="2">
    <source>
        <dbReference type="ARBA" id="ARBA00022840"/>
    </source>
</evidence>
<name>A0A3S1CCQ4_9CYAN</name>
<dbReference type="SUPFAM" id="SSF52540">
    <property type="entry name" value="P-loop containing nucleoside triphosphate hydrolases"/>
    <property type="match status" value="1"/>
</dbReference>
<dbReference type="NCBIfam" id="TIGR01007">
    <property type="entry name" value="eps_fam"/>
    <property type="match status" value="1"/>
</dbReference>
<feature type="coiled-coil region" evidence="3">
    <location>
        <begin position="197"/>
        <end position="261"/>
    </location>
</feature>
<dbReference type="AlphaFoldDB" id="A0A3S1CCQ4"/>
<comment type="caution">
    <text evidence="4">The sequence shown here is derived from an EMBL/GenBank/DDBJ whole genome shotgun (WGS) entry which is preliminary data.</text>
</comment>
<evidence type="ECO:0000313" key="4">
    <source>
        <dbReference type="EMBL" id="RUT00221.1"/>
    </source>
</evidence>
<keyword evidence="2" id="KW-0067">ATP-binding</keyword>